<dbReference type="Proteomes" id="UP001230496">
    <property type="component" value="Chromosome"/>
</dbReference>
<dbReference type="InterPro" id="IPR050595">
    <property type="entry name" value="Bact_response_regulator"/>
</dbReference>
<dbReference type="PROSITE" id="PS50110">
    <property type="entry name" value="RESPONSE_REGULATORY"/>
    <property type="match status" value="1"/>
</dbReference>
<dbReference type="InterPro" id="IPR001789">
    <property type="entry name" value="Sig_transdc_resp-reg_receiver"/>
</dbReference>
<dbReference type="InterPro" id="IPR011006">
    <property type="entry name" value="CheY-like_superfamily"/>
</dbReference>
<name>A0AA49JBM0_9BACT</name>
<evidence type="ECO:0000256" key="2">
    <source>
        <dbReference type="PROSITE-ProRule" id="PRU00169"/>
    </source>
</evidence>
<dbReference type="GO" id="GO:0000160">
    <property type="term" value="P:phosphorelay signal transduction system"/>
    <property type="evidence" value="ECO:0007669"/>
    <property type="project" value="InterPro"/>
</dbReference>
<evidence type="ECO:0000313" key="5">
    <source>
        <dbReference type="Proteomes" id="UP001230496"/>
    </source>
</evidence>
<feature type="modified residue" description="4-aspartylphosphate" evidence="2">
    <location>
        <position position="56"/>
    </location>
</feature>
<dbReference type="KEGG" id="msaa:QYS49_30745"/>
<dbReference type="AlphaFoldDB" id="A0AA49JBM0"/>
<dbReference type="Gene3D" id="3.40.50.2300">
    <property type="match status" value="1"/>
</dbReference>
<dbReference type="CDD" id="cd00156">
    <property type="entry name" value="REC"/>
    <property type="match status" value="1"/>
</dbReference>
<reference evidence="4 5" key="1">
    <citation type="submission" date="2023-08" db="EMBL/GenBank/DDBJ databases">
        <title>Comparative genomics and taxonomic characterization of three novel marine species of genus Marivirga.</title>
        <authorList>
            <person name="Muhammad N."/>
            <person name="Kim S.-G."/>
        </authorList>
    </citation>
    <scope>NUCLEOTIDE SEQUENCE [LARGE SCALE GENOMIC DNA]</scope>
    <source>
        <strain evidence="4 5">BDSF4-3</strain>
    </source>
</reference>
<dbReference type="Pfam" id="PF00072">
    <property type="entry name" value="Response_reg"/>
    <property type="match status" value="1"/>
</dbReference>
<gene>
    <name evidence="4" type="ORF">QYS49_30745</name>
</gene>
<dbReference type="SMART" id="SM00448">
    <property type="entry name" value="REC"/>
    <property type="match status" value="1"/>
</dbReference>
<keyword evidence="5" id="KW-1185">Reference proteome</keyword>
<dbReference type="PANTHER" id="PTHR44591">
    <property type="entry name" value="STRESS RESPONSE REGULATOR PROTEIN 1"/>
    <property type="match status" value="1"/>
</dbReference>
<dbReference type="EMBL" id="CP129971">
    <property type="protein sequence ID" value="WKK75765.2"/>
    <property type="molecule type" value="Genomic_DNA"/>
</dbReference>
<dbReference type="RefSeq" id="WP_308351002.1">
    <property type="nucleotide sequence ID" value="NZ_CP129971.1"/>
</dbReference>
<dbReference type="SUPFAM" id="SSF52172">
    <property type="entry name" value="CheY-like"/>
    <property type="match status" value="1"/>
</dbReference>
<accession>A0AA49JBM0</accession>
<evidence type="ECO:0000313" key="4">
    <source>
        <dbReference type="EMBL" id="WKK75765.2"/>
    </source>
</evidence>
<evidence type="ECO:0000256" key="1">
    <source>
        <dbReference type="ARBA" id="ARBA00022553"/>
    </source>
</evidence>
<feature type="domain" description="Response regulatory" evidence="3">
    <location>
        <begin position="5"/>
        <end position="117"/>
    </location>
</feature>
<evidence type="ECO:0000259" key="3">
    <source>
        <dbReference type="PROSITE" id="PS50110"/>
    </source>
</evidence>
<proteinExistence type="predicted"/>
<protein>
    <submittedName>
        <fullName evidence="4">Response regulator</fullName>
    </submittedName>
</protein>
<organism evidence="4 5">
    <name type="scientific">Marivirga salinarum</name>
    <dbReference type="NCBI Taxonomy" id="3059078"/>
    <lineage>
        <taxon>Bacteria</taxon>
        <taxon>Pseudomonadati</taxon>
        <taxon>Bacteroidota</taxon>
        <taxon>Cytophagia</taxon>
        <taxon>Cytophagales</taxon>
        <taxon>Marivirgaceae</taxon>
        <taxon>Marivirga</taxon>
    </lineage>
</organism>
<sequence length="123" mass="13755">MDKLKILVLEDTSITQHMIDKALSDTGIEIEITYCENVAESLAKMSNKKFDLALLDYYVEDGTALDIIENNTDTPCVVLTSANDQELAASTLQKGAKDFIIKDSKLNYLEKLREVIESVIHKS</sequence>
<dbReference type="PANTHER" id="PTHR44591:SF25">
    <property type="entry name" value="CHEMOTAXIS TWO-COMPONENT RESPONSE REGULATOR"/>
    <property type="match status" value="1"/>
</dbReference>
<keyword evidence="1 2" id="KW-0597">Phosphoprotein</keyword>